<protein>
    <recommendedName>
        <fullName evidence="7">Recombinase family protein</fullName>
    </recommendedName>
</protein>
<name>A0A6L5R5M8_9MICO</name>
<dbReference type="PROSITE" id="PS51736">
    <property type="entry name" value="RECOMBINASES_3"/>
    <property type="match status" value="1"/>
</dbReference>
<comment type="caution">
    <text evidence="5">The sequence shown here is derived from an EMBL/GenBank/DDBJ whole genome shotgun (WGS) entry which is preliminary data.</text>
</comment>
<feature type="domain" description="Recombinase" evidence="4">
    <location>
        <begin position="160"/>
        <end position="276"/>
    </location>
</feature>
<feature type="coiled-coil region" evidence="1">
    <location>
        <begin position="369"/>
        <end position="417"/>
    </location>
</feature>
<evidence type="ECO:0000256" key="2">
    <source>
        <dbReference type="SAM" id="MobiDB-lite"/>
    </source>
</evidence>
<sequence>MNQHQIRAAIYTRISEDDGTALGVQRQEEDARNEAANRGWEVARVYVDNDVSATRTRMRPQFHRMITDVRAGLVDAVLIWDTDRLTRTPREAEDLIDLADTHGLQIISLGGYRDLSTPNGRRDFRNDVTNARYETEKMARRLRRRLQQKAEAGEPQGRPGYGFTRVPVLDDAGRPTRLRRDEADPEQAAVIREVANRLLAGHSLRSVVSDLNLRGIPAPEAEKWNSTMLRQVMKRPSLAGLRVYKGKVIGRTTGDAILDESMHDRLIALLTDPSRRTNRAGNDYKYLLSGLARCGREGCGGAVRAGVGRLVSRPDGTAHRQPPSYVCTECFKVRRKVADVDSVVNDQIITLLRTPEVIGMFEHGDADAAARAQADIAALDAKLELIADQWAEDVITAAQFTRLNTRLRDKRVAAEQERRAALPNAALTVLSTGDVAASWDDAPIEVRRAIVSELVEVTILPTGPRGRRPFDKASVSVVPRTIVAL</sequence>
<dbReference type="InterPro" id="IPR036162">
    <property type="entry name" value="Resolvase-like_N_sf"/>
</dbReference>
<evidence type="ECO:0008006" key="7">
    <source>
        <dbReference type="Google" id="ProtNLM"/>
    </source>
</evidence>
<keyword evidence="1" id="KW-0175">Coiled coil</keyword>
<dbReference type="EMBL" id="WKJD01000021">
    <property type="protein sequence ID" value="MRX45323.1"/>
    <property type="molecule type" value="Genomic_DNA"/>
</dbReference>
<evidence type="ECO:0000256" key="1">
    <source>
        <dbReference type="SAM" id="Coils"/>
    </source>
</evidence>
<dbReference type="Gene3D" id="3.40.50.1390">
    <property type="entry name" value="Resolvase, N-terminal catalytic domain"/>
    <property type="match status" value="1"/>
</dbReference>
<proteinExistence type="predicted"/>
<evidence type="ECO:0000313" key="5">
    <source>
        <dbReference type="EMBL" id="MRX45323.1"/>
    </source>
</evidence>
<dbReference type="InterPro" id="IPR011109">
    <property type="entry name" value="DNA_bind_recombinase_dom"/>
</dbReference>
<dbReference type="SUPFAM" id="SSF53041">
    <property type="entry name" value="Resolvase-like"/>
    <property type="match status" value="1"/>
</dbReference>
<feature type="region of interest" description="Disordered" evidence="2">
    <location>
        <begin position="147"/>
        <end position="166"/>
    </location>
</feature>
<evidence type="ECO:0000259" key="4">
    <source>
        <dbReference type="PROSITE" id="PS51737"/>
    </source>
</evidence>
<keyword evidence="6" id="KW-1185">Reference proteome</keyword>
<dbReference type="Proteomes" id="UP000476511">
    <property type="component" value="Unassembled WGS sequence"/>
</dbReference>
<dbReference type="PANTHER" id="PTHR30461:SF23">
    <property type="entry name" value="DNA RECOMBINASE-RELATED"/>
    <property type="match status" value="1"/>
</dbReference>
<dbReference type="GO" id="GO:0003677">
    <property type="term" value="F:DNA binding"/>
    <property type="evidence" value="ECO:0007669"/>
    <property type="project" value="InterPro"/>
</dbReference>
<dbReference type="RefSeq" id="WP_154347868.1">
    <property type="nucleotide sequence ID" value="NZ_WKJD01000021.1"/>
</dbReference>
<dbReference type="PROSITE" id="PS51737">
    <property type="entry name" value="RECOMBINASE_DNA_BIND"/>
    <property type="match status" value="1"/>
</dbReference>
<reference evidence="5 6" key="1">
    <citation type="submission" date="2019-11" db="EMBL/GenBank/DDBJ databases">
        <title>Agromyces kandeliae sp. nov., isolated from mangrove soil.</title>
        <authorList>
            <person name="Wang R."/>
        </authorList>
    </citation>
    <scope>NUCLEOTIDE SEQUENCE [LARGE SCALE GENOMIC DNA]</scope>
    <source>
        <strain evidence="5 6">Q22</strain>
    </source>
</reference>
<dbReference type="Gene3D" id="3.90.1750.20">
    <property type="entry name" value="Putative Large Serine Recombinase, Chain B, Domain 2"/>
    <property type="match status" value="1"/>
</dbReference>
<evidence type="ECO:0000259" key="3">
    <source>
        <dbReference type="PROSITE" id="PS51736"/>
    </source>
</evidence>
<dbReference type="InterPro" id="IPR038109">
    <property type="entry name" value="DNA_bind_recomb_sf"/>
</dbReference>
<dbReference type="Pfam" id="PF07508">
    <property type="entry name" value="Recombinase"/>
    <property type="match status" value="1"/>
</dbReference>
<evidence type="ECO:0000313" key="6">
    <source>
        <dbReference type="Proteomes" id="UP000476511"/>
    </source>
</evidence>
<dbReference type="InterPro" id="IPR050639">
    <property type="entry name" value="SSR_resolvase"/>
</dbReference>
<dbReference type="CDD" id="cd00338">
    <property type="entry name" value="Ser_Recombinase"/>
    <property type="match status" value="1"/>
</dbReference>
<dbReference type="PANTHER" id="PTHR30461">
    <property type="entry name" value="DNA-INVERTASE FROM LAMBDOID PROPHAGE"/>
    <property type="match status" value="1"/>
</dbReference>
<gene>
    <name evidence="5" type="ORF">GJR97_16555</name>
</gene>
<organism evidence="5 6">
    <name type="scientific">Agromyces kandeliae</name>
    <dbReference type="NCBI Taxonomy" id="2666141"/>
    <lineage>
        <taxon>Bacteria</taxon>
        <taxon>Bacillati</taxon>
        <taxon>Actinomycetota</taxon>
        <taxon>Actinomycetes</taxon>
        <taxon>Micrococcales</taxon>
        <taxon>Microbacteriaceae</taxon>
        <taxon>Agromyces</taxon>
    </lineage>
</organism>
<dbReference type="Pfam" id="PF00239">
    <property type="entry name" value="Resolvase"/>
    <property type="match status" value="1"/>
</dbReference>
<dbReference type="GO" id="GO:0000150">
    <property type="term" value="F:DNA strand exchange activity"/>
    <property type="evidence" value="ECO:0007669"/>
    <property type="project" value="InterPro"/>
</dbReference>
<feature type="domain" description="Resolvase/invertase-type recombinase catalytic" evidence="3">
    <location>
        <begin position="7"/>
        <end position="153"/>
    </location>
</feature>
<dbReference type="InterPro" id="IPR006119">
    <property type="entry name" value="Resolv_N"/>
</dbReference>
<dbReference type="SMART" id="SM00857">
    <property type="entry name" value="Resolvase"/>
    <property type="match status" value="1"/>
</dbReference>
<accession>A0A6L5R5M8</accession>
<dbReference type="AlphaFoldDB" id="A0A6L5R5M8"/>